<evidence type="ECO:0000256" key="1">
    <source>
        <dbReference type="SAM" id="Coils"/>
    </source>
</evidence>
<feature type="transmembrane region" description="Helical" evidence="2">
    <location>
        <begin position="66"/>
        <end position="88"/>
    </location>
</feature>
<feature type="coiled-coil region" evidence="1">
    <location>
        <begin position="10"/>
        <end position="51"/>
    </location>
</feature>
<dbReference type="Proteomes" id="UP000010473">
    <property type="component" value="Chromosome"/>
</dbReference>
<accession>K9XWJ1</accession>
<dbReference type="KEGG" id="scs:Sta7437_3459"/>
<reference evidence="4" key="1">
    <citation type="journal article" date="2013" name="Proc. Natl. Acad. Sci. U.S.A.">
        <title>Improving the coverage of the cyanobacterial phylum using diversity-driven genome sequencing.</title>
        <authorList>
            <person name="Shih P.M."/>
            <person name="Wu D."/>
            <person name="Latifi A."/>
            <person name="Axen S.D."/>
            <person name="Fewer D.P."/>
            <person name="Talla E."/>
            <person name="Calteau A."/>
            <person name="Cai F."/>
            <person name="Tandeau de Marsac N."/>
            <person name="Rippka R."/>
            <person name="Herdman M."/>
            <person name="Sivonen K."/>
            <person name="Coursin T."/>
            <person name="Laurent T."/>
            <person name="Goodwin L."/>
            <person name="Nolan M."/>
            <person name="Davenport K.W."/>
            <person name="Han C.S."/>
            <person name="Rubin E.M."/>
            <person name="Eisen J.A."/>
            <person name="Woyke T."/>
            <person name="Gugger M."/>
            <person name="Kerfeld C.A."/>
        </authorList>
    </citation>
    <scope>NUCLEOTIDE SEQUENCE [LARGE SCALE GENOMIC DNA]</scope>
    <source>
        <strain evidence="4">ATCC 29371 / PCC 7437</strain>
    </source>
</reference>
<evidence type="ECO:0000313" key="3">
    <source>
        <dbReference type="EMBL" id="AFZ36960.1"/>
    </source>
</evidence>
<evidence type="ECO:0000256" key="2">
    <source>
        <dbReference type="SAM" id="Phobius"/>
    </source>
</evidence>
<dbReference type="STRING" id="111780.Sta7437_3459"/>
<keyword evidence="4" id="KW-1185">Reference proteome</keyword>
<dbReference type="EMBL" id="CP003653">
    <property type="protein sequence ID" value="AFZ36960.1"/>
    <property type="molecule type" value="Genomic_DNA"/>
</dbReference>
<keyword evidence="2" id="KW-0812">Transmembrane</keyword>
<organism evidence="3 4">
    <name type="scientific">Stanieria cyanosphaera (strain ATCC 29371 / PCC 7437)</name>
    <dbReference type="NCBI Taxonomy" id="111780"/>
    <lineage>
        <taxon>Bacteria</taxon>
        <taxon>Bacillati</taxon>
        <taxon>Cyanobacteriota</taxon>
        <taxon>Cyanophyceae</taxon>
        <taxon>Pleurocapsales</taxon>
        <taxon>Dermocarpellaceae</taxon>
        <taxon>Stanieria</taxon>
    </lineage>
</organism>
<dbReference type="RefSeq" id="WP_015194622.1">
    <property type="nucleotide sequence ID" value="NC_019748.1"/>
</dbReference>
<proteinExistence type="predicted"/>
<gene>
    <name evidence="3" type="ordered locus">Sta7437_3459</name>
</gene>
<evidence type="ECO:0000313" key="4">
    <source>
        <dbReference type="Proteomes" id="UP000010473"/>
    </source>
</evidence>
<dbReference type="HOGENOM" id="CLU_2425487_0_0_3"/>
<keyword evidence="1" id="KW-0175">Coiled coil</keyword>
<keyword evidence="2" id="KW-1133">Transmembrane helix</keyword>
<name>K9XWJ1_STAC7</name>
<dbReference type="AlphaFoldDB" id="K9XWJ1"/>
<protein>
    <submittedName>
        <fullName evidence="3">Uncharacterized protein</fullName>
    </submittedName>
</protein>
<keyword evidence="2" id="KW-0472">Membrane</keyword>
<sequence length="91" mass="10266">MTKKENQKILKKIDTKLDKILEEIIKLKIDLEVIKIKVEELEIRTANLESQINQVKLPQKTQNWSLTGIIGAVIVGICLAAVSLLFFAPNP</sequence>